<dbReference type="EMBL" id="QOIM01000036">
    <property type="protein sequence ID" value="RCG17571.1"/>
    <property type="molecule type" value="Genomic_DNA"/>
</dbReference>
<evidence type="ECO:0000313" key="3">
    <source>
        <dbReference type="Proteomes" id="UP000253507"/>
    </source>
</evidence>
<name>A0A367EHQ4_9ACTN</name>
<comment type="caution">
    <text evidence="2">The sequence shown here is derived from an EMBL/GenBank/DDBJ whole genome shotgun (WGS) entry which is preliminary data.</text>
</comment>
<dbReference type="PANTHER" id="PTHR36512:SF3">
    <property type="entry name" value="BLR5678 PROTEIN"/>
    <property type="match status" value="1"/>
</dbReference>
<reference evidence="2 3" key="1">
    <citation type="submission" date="2018-06" db="EMBL/GenBank/DDBJ databases">
        <title>Streptomyces reniochalinae sp. nov. and Streptomyces diacarnus sp. nov. from marine sponges.</title>
        <authorList>
            <person name="Li L."/>
        </authorList>
    </citation>
    <scope>NUCLEOTIDE SEQUENCE [LARGE SCALE GENOMIC DNA]</scope>
    <source>
        <strain evidence="2 3">LHW50302</strain>
    </source>
</reference>
<dbReference type="Gene3D" id="3.60.70.12">
    <property type="entry name" value="L-amino peptidase D-ALA esterase/amidase"/>
    <property type="match status" value="1"/>
</dbReference>
<dbReference type="OrthoDB" id="9770388at2"/>
<sequence>MEGQGRRGRALRLRETGRAVGRMAPGVLNAITDVPGLRVGQTTLVDDERGVYSGVTALVPDALEETRAVPAGFHMVNGYGKFVGATQLMELTELETPVLLTSTLSAFRAADALVGWVLERAATPVTSLNPVVGEINDSWLSAERRPVTEAHVRAALDGADEGPVPMGNVGGGTGACALGFKAGIGSASRKVPLSAGPATAGVLVLANMDGDLRVAGRTVLPEDLGLERAGHTAPRGSCVVVVALDVPCSGRQLERIATRGVLALGRAGAAFSHGSGDYGLAFSTRVADAPVVLSPADLNLVFTAVLDGVEEAVVDALLAARTVRTPGGRTAHALPHEVLRD</sequence>
<evidence type="ECO:0000313" key="2">
    <source>
        <dbReference type="EMBL" id="RCG17571.1"/>
    </source>
</evidence>
<accession>A0A367EHQ4</accession>
<dbReference type="Pfam" id="PF03576">
    <property type="entry name" value="Peptidase_S58"/>
    <property type="match status" value="1"/>
</dbReference>
<dbReference type="PANTHER" id="PTHR36512">
    <property type="entry name" value="D-AMINOPEPTIDASE"/>
    <property type="match status" value="1"/>
</dbReference>
<proteinExistence type="inferred from homology"/>
<organism evidence="2 3">
    <name type="scientific">Streptomyces reniochalinae</name>
    <dbReference type="NCBI Taxonomy" id="2250578"/>
    <lineage>
        <taxon>Bacteria</taxon>
        <taxon>Bacillati</taxon>
        <taxon>Actinomycetota</taxon>
        <taxon>Actinomycetes</taxon>
        <taxon>Kitasatosporales</taxon>
        <taxon>Streptomycetaceae</taxon>
        <taxon>Streptomyces</taxon>
    </lineage>
</organism>
<dbReference type="Proteomes" id="UP000253507">
    <property type="component" value="Unassembled WGS sequence"/>
</dbReference>
<comment type="similarity">
    <text evidence="1">Belongs to the peptidase S58 family.</text>
</comment>
<dbReference type="AlphaFoldDB" id="A0A367EHQ4"/>
<evidence type="ECO:0000256" key="1">
    <source>
        <dbReference type="ARBA" id="ARBA00007068"/>
    </source>
</evidence>
<dbReference type="RefSeq" id="WP_114016481.1">
    <property type="nucleotide sequence ID" value="NZ_QOIM01000036.1"/>
</dbReference>
<protein>
    <submittedName>
        <fullName evidence="2">S58 family peptidase</fullName>
    </submittedName>
</protein>
<keyword evidence="3" id="KW-1185">Reference proteome</keyword>
<dbReference type="InterPro" id="IPR005321">
    <property type="entry name" value="Peptidase_S58_DmpA"/>
</dbReference>
<dbReference type="SUPFAM" id="SSF56266">
    <property type="entry name" value="DmpA/ArgJ-like"/>
    <property type="match status" value="1"/>
</dbReference>
<gene>
    <name evidence="2" type="ORF">DQ392_17065</name>
</gene>
<dbReference type="GO" id="GO:0004177">
    <property type="term" value="F:aminopeptidase activity"/>
    <property type="evidence" value="ECO:0007669"/>
    <property type="project" value="TreeGrafter"/>
</dbReference>
<dbReference type="InterPro" id="IPR016117">
    <property type="entry name" value="ArgJ-like_dom_sf"/>
</dbReference>